<feature type="domain" description="Teneurin-like YD-shell" evidence="3">
    <location>
        <begin position="1282"/>
        <end position="1370"/>
    </location>
</feature>
<dbReference type="InterPro" id="IPR006530">
    <property type="entry name" value="YD"/>
</dbReference>
<dbReference type="NCBIfam" id="TIGR03696">
    <property type="entry name" value="Rhs_assc_core"/>
    <property type="match status" value="1"/>
</dbReference>
<dbReference type="Gene3D" id="2.180.10.10">
    <property type="entry name" value="RHS repeat-associated core"/>
    <property type="match status" value="4"/>
</dbReference>
<dbReference type="InterPro" id="IPR022385">
    <property type="entry name" value="Rhs_assc_core"/>
</dbReference>
<protein>
    <recommendedName>
        <fullName evidence="6">Type IV secretion protein Rhs</fullName>
    </recommendedName>
</protein>
<feature type="domain" description="DUF6531" evidence="2">
    <location>
        <begin position="292"/>
        <end position="363"/>
    </location>
</feature>
<dbReference type="Pfam" id="PF20148">
    <property type="entry name" value="DUF6531"/>
    <property type="match status" value="1"/>
</dbReference>
<reference evidence="4 5" key="1">
    <citation type="submission" date="2019-02" db="EMBL/GenBank/DDBJ databases">
        <title>Arcanobacterium bovis sp. nov., isolated from the milk of a cow with mastitis.</title>
        <authorList>
            <person name="Sammra O."/>
            <person name="Foster G."/>
            <person name="Hassan A."/>
            <person name="Alssahen M."/>
            <person name="Laemmler C."/>
            <person name="Borowiak M."/>
            <person name="Malorny B."/>
            <person name="Abdulmawjood A."/>
        </authorList>
    </citation>
    <scope>NUCLEOTIDE SEQUENCE [LARGE SCALE GENOMIC DNA]</scope>
    <source>
        <strain evidence="4 5">C605018/01/1</strain>
    </source>
</reference>
<accession>A0A4Q9V2S1</accession>
<keyword evidence="1" id="KW-0677">Repeat</keyword>
<dbReference type="Proteomes" id="UP000293036">
    <property type="component" value="Unassembled WGS sequence"/>
</dbReference>
<dbReference type="InterPro" id="IPR031325">
    <property type="entry name" value="RHS_repeat"/>
</dbReference>
<evidence type="ECO:0000313" key="4">
    <source>
        <dbReference type="EMBL" id="TBW22867.1"/>
    </source>
</evidence>
<sequence length="1803" mass="198472">MSGEEKRPLVIQEIPDFDFGVADQCIKDVYRICSDLDTQQSSRRAVSADAQTDFRGYFANIFEGNQQIAVNDLSTLTHYARNIGEFMQTIIAEIKEEIRRRKITNAYVERHDGFWDGVRDKIFGGEEMPGFPTFEPPVKQSDSVRVNPQEHPCAGIGCSIGISSARPENLFNAVTSYGRLDDLAAVSRSELEKTINVFNRECEYGVYGSINADDLLASFSRWIEQNRQGQQWLRIIAQAFEAAGGRGVVSRVSDDALVLALSNAGIDVMRQGLAISPANLKGYQVTTGFANDPVNVATGNFIEPETDIAFTGLASCASFRRMYNSVDRGEGVFGLGWHSVLDQHLEIGDESAVWVRDGGGRTEFPRDDDGWGRSIRDDYWLAATEEAAPQLGITTPAFEISDNKGAKKYFSTDGLWLGDVVREGCSVSVERNDCNEIVKLIAGNGRWISVEYCDGRVAYIESNDGSRVEYIYRDNLLAEVKTSSGSRVYEWNAERLLERVIAATGVVEVENVYDAQARVIAQKTPFGRNIRYAYLPGRVTCVSDADGSVSDTWVSDPYGRLVKIVESHGNTQSMLYDRDGHLIQSVSRDGKITVSQYDARGRRVKLVEPTGAETSYGWDELDRLHTIVYPTGMTQTFSYDGLLRNPVEIKDSSGATTSLTWRDGLLCEVVDPEGVSVKFEYDAYGDLCGIVNAAGNITSCERNAAGQPTKITLPSGAQTCFDYDTAGRIICKHDAEGGSWFFEWDAERLVSKTSPDGGKWLYRYGDHGEIVEQVDPLGRITRMSYSQYGSMNQLVLADGDVWAFEYSTMSELISVTSPEGNQWKAQYDVLGRLISFADPTGRVSKQNFLPNGVDSQFDGKESMLRFDEFGRVNSVLGPVDDAQLISYDHANRPVEIVHTDGSLTLLRRDRAGRVVEQVLPTGQTWHVAYDSCGQVESIHDDADLLLRFEYDVDGRVIRILRSNGGCETFSYDRLGRITSKYSPAGGNVRYTYDACGRVSSVSDAWNGTRSYSWDVAGQLISVTNGAGGVTALSYDLRGRLSKAIDPQGKVTTWTYNELDKVVDTHTPLGLYKNTYDEAGRLIAQRAPDGAKWEFIYDEHGRMFQKILNGKLWFEQRYDDANRRITLSDDSRSHRTHQELSFDLCGNLVRASSDAGDDDRWVYHHGLPIEYVNSSRGTSAYSYDGYGRIVRISDPFFGEISFEYNVGGNLAAVRTPAACQEWGYSQGLVTKHKVTRSDGSCSETVIQRDENARIVAIVTDGTPTTYSYDRAGQLQRVVAHDRVTEWEYDACGKVVRVVDAGQEQNFVYNDNGTLAAIEHDGQKLFTFSYDEAGRRTEKIGLSTRELYTWDDAGYICNVSVENGEHKYGFDVVVDNDGIVASVNSEPMTWDAGAGVPRLRAIGSAPVLPIPGGVLSGGQDGATLVGGSWAMHRAVDASSPWKTSYDGLLAADGHIVLGALEILGHRCYDPSSYSFLSTDPFDQPLDRVWAHNPYSYAANNPLHYVDPLGLEPVTEEKLKEYEIHGGLPELVSWEGLAALGLVVVGTGLTFVGLPMLGGPMIAAGLDVGFQLISSGGVDWKAVAFTTIVTLAAPGLGKIAGKAFEKLLVKSPTIQSVVTGIESTQTTVSKWGNDLATRAWAKLPPPVTTVLDNKGAQLMGNFAVDFGTTTAKNYGQGVAVDTVLGIPEHGVGDSFSKALSDNASLSKVLGGYGTSKTGDFLNSQSKHLGRNYFGAEVYDHRPEQVKNWIRDQAKEVRHDVSSAFDKVEDRFEEAINKHGGHDAGKIYESVEDRAEYIRDGLKSLRK</sequence>
<dbReference type="NCBIfam" id="TIGR01643">
    <property type="entry name" value="YD_repeat_2x"/>
    <property type="match status" value="11"/>
</dbReference>
<dbReference type="OrthoDB" id="3246112at2"/>
<feature type="domain" description="Teneurin-like YD-shell" evidence="3">
    <location>
        <begin position="721"/>
        <end position="841"/>
    </location>
</feature>
<dbReference type="PANTHER" id="PTHR32305:SF15">
    <property type="entry name" value="PROTEIN RHSA-RELATED"/>
    <property type="match status" value="1"/>
</dbReference>
<dbReference type="PANTHER" id="PTHR32305">
    <property type="match status" value="1"/>
</dbReference>
<dbReference type="Pfam" id="PF25023">
    <property type="entry name" value="TEN_YD-shell"/>
    <property type="match status" value="3"/>
</dbReference>
<dbReference type="Pfam" id="PF05593">
    <property type="entry name" value="RHS_repeat"/>
    <property type="match status" value="2"/>
</dbReference>
<evidence type="ECO:0000256" key="1">
    <source>
        <dbReference type="ARBA" id="ARBA00022737"/>
    </source>
</evidence>
<dbReference type="RefSeq" id="WP_131279946.1">
    <property type="nucleotide sequence ID" value="NZ_JBHSLR010000009.1"/>
</dbReference>
<gene>
    <name evidence="4" type="ORF">EZJ44_02930</name>
</gene>
<feature type="domain" description="Teneurin-like YD-shell" evidence="3">
    <location>
        <begin position="1009"/>
        <end position="1128"/>
    </location>
</feature>
<proteinExistence type="predicted"/>
<evidence type="ECO:0000259" key="3">
    <source>
        <dbReference type="Pfam" id="PF25023"/>
    </source>
</evidence>
<evidence type="ECO:0000313" key="5">
    <source>
        <dbReference type="Proteomes" id="UP000293036"/>
    </source>
</evidence>
<dbReference type="InterPro" id="IPR045351">
    <property type="entry name" value="DUF6531"/>
</dbReference>
<comment type="caution">
    <text evidence="4">The sequence shown here is derived from an EMBL/GenBank/DDBJ whole genome shotgun (WGS) entry which is preliminary data.</text>
</comment>
<keyword evidence="5" id="KW-1185">Reference proteome</keyword>
<dbReference type="InterPro" id="IPR056823">
    <property type="entry name" value="TEN-like_YD-shell"/>
</dbReference>
<dbReference type="InterPro" id="IPR050708">
    <property type="entry name" value="T6SS_VgrG/RHS"/>
</dbReference>
<organism evidence="4 5">
    <name type="scientific">Arcanobacterium bovis</name>
    <dbReference type="NCBI Taxonomy" id="2529275"/>
    <lineage>
        <taxon>Bacteria</taxon>
        <taxon>Bacillati</taxon>
        <taxon>Actinomycetota</taxon>
        <taxon>Actinomycetes</taxon>
        <taxon>Actinomycetales</taxon>
        <taxon>Actinomycetaceae</taxon>
        <taxon>Arcanobacterium</taxon>
    </lineage>
</organism>
<dbReference type="EMBL" id="SJDT01000002">
    <property type="protein sequence ID" value="TBW22867.1"/>
    <property type="molecule type" value="Genomic_DNA"/>
</dbReference>
<evidence type="ECO:0008006" key="6">
    <source>
        <dbReference type="Google" id="ProtNLM"/>
    </source>
</evidence>
<evidence type="ECO:0000259" key="2">
    <source>
        <dbReference type="Pfam" id="PF20148"/>
    </source>
</evidence>
<name>A0A4Q9V2S1_9ACTO</name>